<gene>
    <name evidence="1" type="ORF">BZM27_53625</name>
</gene>
<dbReference type="AlphaFoldDB" id="A0A4R0WYV1"/>
<dbReference type="Proteomes" id="UP000294200">
    <property type="component" value="Unassembled WGS sequence"/>
</dbReference>
<sequence>MDVVAIAGNTGDLIQCKSSAIVNASLNDEGVKDVVSAEAEYRLRHPGVNFSKWVATNQFFNANAVEKAHRNHVTLVTQMKWSSGSRLIR</sequence>
<evidence type="ECO:0000313" key="1">
    <source>
        <dbReference type="EMBL" id="TCG02734.1"/>
    </source>
</evidence>
<comment type="caution">
    <text evidence="1">The sequence shown here is derived from an EMBL/GenBank/DDBJ whole genome shotgun (WGS) entry which is preliminary data.</text>
</comment>
<organism evidence="1 2">
    <name type="scientific">Paraburkholderia steynii</name>
    <dbReference type="NCBI Taxonomy" id="1245441"/>
    <lineage>
        <taxon>Bacteria</taxon>
        <taxon>Pseudomonadati</taxon>
        <taxon>Pseudomonadota</taxon>
        <taxon>Betaproteobacteria</taxon>
        <taxon>Burkholderiales</taxon>
        <taxon>Burkholderiaceae</taxon>
        <taxon>Paraburkholderia</taxon>
    </lineage>
</organism>
<protein>
    <recommendedName>
        <fullName evidence="3">Restriction endonuclease type IV Mrr domain-containing protein</fullName>
    </recommendedName>
</protein>
<name>A0A4R0WYV1_9BURK</name>
<dbReference type="EMBL" id="MWML01000800">
    <property type="protein sequence ID" value="TCG02734.1"/>
    <property type="molecule type" value="Genomic_DNA"/>
</dbReference>
<keyword evidence="2" id="KW-1185">Reference proteome</keyword>
<reference evidence="1 2" key="1">
    <citation type="submission" date="2017-02" db="EMBL/GenBank/DDBJ databases">
        <title>Paraburkholderia sophoroidis sp. nov. and Paraburkholderia steynii sp. nov. rhizobial symbionts of the fynbos legume Hypocalyptus sophoroides.</title>
        <authorList>
            <person name="Steenkamp E.T."/>
            <person name="Beukes C.W."/>
            <person name="Van Zyl E."/>
            <person name="Avontuur J."/>
            <person name="Chan W.Y."/>
            <person name="Hassen A."/>
            <person name="Palmer M."/>
            <person name="Mthombeni L."/>
            <person name="Phalane F."/>
            <person name="Sereme K."/>
            <person name="Venter S.N."/>
        </authorList>
    </citation>
    <scope>NUCLEOTIDE SEQUENCE [LARGE SCALE GENOMIC DNA]</scope>
    <source>
        <strain evidence="1 2">HC1.1ba</strain>
    </source>
</reference>
<accession>A0A4R0WYV1</accession>
<evidence type="ECO:0000313" key="2">
    <source>
        <dbReference type="Proteomes" id="UP000294200"/>
    </source>
</evidence>
<evidence type="ECO:0008006" key="3">
    <source>
        <dbReference type="Google" id="ProtNLM"/>
    </source>
</evidence>
<proteinExistence type="predicted"/>